<reference evidence="2" key="1">
    <citation type="submission" date="2020-10" db="EMBL/GenBank/DDBJ databases">
        <authorList>
            <person name="Gilroy R."/>
        </authorList>
    </citation>
    <scope>NUCLEOTIDE SEQUENCE</scope>
    <source>
        <strain evidence="2">ChiSxjej2B14-6234</strain>
    </source>
</reference>
<dbReference type="Proteomes" id="UP000886887">
    <property type="component" value="Unassembled WGS sequence"/>
</dbReference>
<feature type="region of interest" description="Disordered" evidence="1">
    <location>
        <begin position="1"/>
        <end position="81"/>
    </location>
</feature>
<dbReference type="EMBL" id="DVFJ01000017">
    <property type="protein sequence ID" value="HIQ71745.1"/>
    <property type="molecule type" value="Genomic_DNA"/>
</dbReference>
<accession>A0A9D0ZBY0</accession>
<evidence type="ECO:0000313" key="3">
    <source>
        <dbReference type="Proteomes" id="UP000886887"/>
    </source>
</evidence>
<dbReference type="AlphaFoldDB" id="A0A9D0ZBY0"/>
<evidence type="ECO:0000313" key="2">
    <source>
        <dbReference type="EMBL" id="HIQ71745.1"/>
    </source>
</evidence>
<organism evidence="2 3">
    <name type="scientific">Candidatus Onthenecus intestinigallinarum</name>
    <dbReference type="NCBI Taxonomy" id="2840875"/>
    <lineage>
        <taxon>Bacteria</taxon>
        <taxon>Bacillati</taxon>
        <taxon>Bacillota</taxon>
        <taxon>Clostridia</taxon>
        <taxon>Eubacteriales</taxon>
        <taxon>Candidatus Onthenecus</taxon>
    </lineage>
</organism>
<evidence type="ECO:0000256" key="1">
    <source>
        <dbReference type="SAM" id="MobiDB-lite"/>
    </source>
</evidence>
<name>A0A9D0ZBY0_9FIRM</name>
<protein>
    <submittedName>
        <fullName evidence="2">Uncharacterized protein</fullName>
    </submittedName>
</protein>
<feature type="compositionally biased region" description="Basic and acidic residues" evidence="1">
    <location>
        <begin position="46"/>
        <end position="64"/>
    </location>
</feature>
<gene>
    <name evidence="2" type="ORF">IAB73_06010</name>
</gene>
<reference evidence="2" key="2">
    <citation type="journal article" date="2021" name="PeerJ">
        <title>Extensive microbial diversity within the chicken gut microbiome revealed by metagenomics and culture.</title>
        <authorList>
            <person name="Gilroy R."/>
            <person name="Ravi A."/>
            <person name="Getino M."/>
            <person name="Pursley I."/>
            <person name="Horton D.L."/>
            <person name="Alikhan N.F."/>
            <person name="Baker D."/>
            <person name="Gharbi K."/>
            <person name="Hall N."/>
            <person name="Watson M."/>
            <person name="Adriaenssens E.M."/>
            <person name="Foster-Nyarko E."/>
            <person name="Jarju S."/>
            <person name="Secka A."/>
            <person name="Antonio M."/>
            <person name="Oren A."/>
            <person name="Chaudhuri R.R."/>
            <person name="La Ragione R."/>
            <person name="Hildebrand F."/>
            <person name="Pallen M.J."/>
        </authorList>
    </citation>
    <scope>NUCLEOTIDE SEQUENCE</scope>
    <source>
        <strain evidence="2">ChiSxjej2B14-6234</strain>
    </source>
</reference>
<sequence length="175" mass="18576">MATEQLNPSPQQQALPEALPGTPPEAPAEAQPEASPETRQPPQNAHEAEAGERETREETAREETSSGATHPDATHPGATRLAALEGQLRALVGAGADLRGMFDDPVAAARIDTGEWDVATAYAYWRGREAEAPVLSARGVAAAPAPNFRRMSSEDFAAFCERVDRALAGVERVPL</sequence>
<feature type="compositionally biased region" description="Low complexity" evidence="1">
    <location>
        <begin position="27"/>
        <end position="37"/>
    </location>
</feature>
<comment type="caution">
    <text evidence="2">The sequence shown here is derived from an EMBL/GenBank/DDBJ whole genome shotgun (WGS) entry which is preliminary data.</text>
</comment>
<proteinExistence type="predicted"/>
<feature type="compositionally biased region" description="Polar residues" evidence="1">
    <location>
        <begin position="1"/>
        <end position="14"/>
    </location>
</feature>